<evidence type="ECO:0000313" key="2">
    <source>
        <dbReference type="Proteomes" id="UP000887458"/>
    </source>
</evidence>
<sequence>MLLSELKFVQFSNQVEIEKRNAIQQPEAIINCNWENNNRPEIMAIWNCIDRNSDKMNRINGVNLTSVRSQNNYIKTAKPII</sequence>
<keyword evidence="2" id="KW-1185">Reference proteome</keyword>
<reference evidence="1 2" key="1">
    <citation type="journal article" date="2018" name="J. Allergy Clin. Immunol.">
        <title>High-quality assembly of Dermatophagoides pteronyssinus genome and transcriptome reveals a wide range of novel allergens.</title>
        <authorList>
            <person name="Liu X.Y."/>
            <person name="Yang K.Y."/>
            <person name="Wang M.Q."/>
            <person name="Kwok J.S."/>
            <person name="Zeng X."/>
            <person name="Yang Z."/>
            <person name="Xiao X.J."/>
            <person name="Lau C.P."/>
            <person name="Li Y."/>
            <person name="Huang Z.M."/>
            <person name="Ba J.G."/>
            <person name="Yim A.K."/>
            <person name="Ouyang C.Y."/>
            <person name="Ngai S.M."/>
            <person name="Chan T.F."/>
            <person name="Leung E.L."/>
            <person name="Liu L."/>
            <person name="Liu Z.G."/>
            <person name="Tsui S.K."/>
        </authorList>
    </citation>
    <scope>NUCLEOTIDE SEQUENCE [LARGE SCALE GENOMIC DNA]</scope>
    <source>
        <strain evidence="1">Derp</strain>
    </source>
</reference>
<evidence type="ECO:0000313" key="1">
    <source>
        <dbReference type="EMBL" id="KAH9412914.1"/>
    </source>
</evidence>
<organism evidence="1 2">
    <name type="scientific">Dermatophagoides pteronyssinus</name>
    <name type="common">European house dust mite</name>
    <dbReference type="NCBI Taxonomy" id="6956"/>
    <lineage>
        <taxon>Eukaryota</taxon>
        <taxon>Metazoa</taxon>
        <taxon>Ecdysozoa</taxon>
        <taxon>Arthropoda</taxon>
        <taxon>Chelicerata</taxon>
        <taxon>Arachnida</taxon>
        <taxon>Acari</taxon>
        <taxon>Acariformes</taxon>
        <taxon>Sarcoptiformes</taxon>
        <taxon>Astigmata</taxon>
        <taxon>Psoroptidia</taxon>
        <taxon>Analgoidea</taxon>
        <taxon>Pyroglyphidae</taxon>
        <taxon>Dermatophagoidinae</taxon>
        <taxon>Dermatophagoides</taxon>
    </lineage>
</organism>
<proteinExistence type="predicted"/>
<comment type="caution">
    <text evidence="1">The sequence shown here is derived from an EMBL/GenBank/DDBJ whole genome shotgun (WGS) entry which is preliminary data.</text>
</comment>
<protein>
    <submittedName>
        <fullName evidence="1">Uncharacterized protein</fullName>
    </submittedName>
</protein>
<dbReference type="Proteomes" id="UP000887458">
    <property type="component" value="Unassembled WGS sequence"/>
</dbReference>
<reference evidence="1 2" key="2">
    <citation type="journal article" date="2022" name="Mol. Biol. Evol.">
        <title>Comparative Genomics Reveals Insights into the Divergent Evolution of Astigmatic Mites and Household Pest Adaptations.</title>
        <authorList>
            <person name="Xiong Q."/>
            <person name="Wan A.T."/>
            <person name="Liu X."/>
            <person name="Fung C.S."/>
            <person name="Xiao X."/>
            <person name="Malainual N."/>
            <person name="Hou J."/>
            <person name="Wang L."/>
            <person name="Wang M."/>
            <person name="Yang K.Y."/>
            <person name="Cui Y."/>
            <person name="Leung E.L."/>
            <person name="Nong W."/>
            <person name="Shin S.K."/>
            <person name="Au S.W."/>
            <person name="Jeong K.Y."/>
            <person name="Chew F.T."/>
            <person name="Hui J.H."/>
            <person name="Leung T.F."/>
            <person name="Tungtrongchitr A."/>
            <person name="Zhong N."/>
            <person name="Liu Z."/>
            <person name="Tsui S.K."/>
        </authorList>
    </citation>
    <scope>NUCLEOTIDE SEQUENCE [LARGE SCALE GENOMIC DNA]</scope>
    <source>
        <strain evidence="1">Derp</strain>
    </source>
</reference>
<name>A0ABQ8IRK4_DERPT</name>
<gene>
    <name evidence="1" type="ORF">DERP_013223</name>
</gene>
<accession>A0ABQ8IRK4</accession>
<dbReference type="EMBL" id="NJHN03000126">
    <property type="protein sequence ID" value="KAH9412914.1"/>
    <property type="molecule type" value="Genomic_DNA"/>
</dbReference>